<sequence>MYDFGARFTGKKPRDNDDAKAGASRRHFLKAGAALSAGAVLGYVPTTRAAQSITVTGEHQLHAARAHLRSHK</sequence>
<evidence type="ECO:0000256" key="1">
    <source>
        <dbReference type="SAM" id="MobiDB-lite"/>
    </source>
</evidence>
<protein>
    <submittedName>
        <fullName evidence="2">Twin-arginine translocation signal domain-containing protein</fullName>
    </submittedName>
</protein>
<dbReference type="AlphaFoldDB" id="A0A7Z2G705"/>
<reference evidence="2 3" key="1">
    <citation type="submission" date="2019-12" db="EMBL/GenBank/DDBJ databases">
        <title>Paraburkholderia acidiphila 7Q-K02 sp. nov and Paraburkholderia acidisoli DHF22 sp. nov., two strains isolated from forest soil.</title>
        <authorList>
            <person name="Gao Z."/>
            <person name="Qiu L."/>
        </authorList>
    </citation>
    <scope>NUCLEOTIDE SEQUENCE [LARGE SCALE GENOMIC DNA]</scope>
    <source>
        <strain evidence="2 3">7Q-K02</strain>
    </source>
</reference>
<dbReference type="RefSeq" id="WP_158759336.1">
    <property type="nucleotide sequence ID" value="NZ_CP046910.1"/>
</dbReference>
<dbReference type="InterPro" id="IPR006311">
    <property type="entry name" value="TAT_signal"/>
</dbReference>
<dbReference type="Pfam" id="PF10518">
    <property type="entry name" value="TAT_signal"/>
    <property type="match status" value="1"/>
</dbReference>
<evidence type="ECO:0000313" key="2">
    <source>
        <dbReference type="EMBL" id="QGZ56373.1"/>
    </source>
</evidence>
<dbReference type="EMBL" id="CP046910">
    <property type="protein sequence ID" value="QGZ56373.1"/>
    <property type="molecule type" value="Genomic_DNA"/>
</dbReference>
<name>A0A7Z2G705_9BURK</name>
<dbReference type="Proteomes" id="UP000434209">
    <property type="component" value="Chromosome 2"/>
</dbReference>
<dbReference type="InterPro" id="IPR019546">
    <property type="entry name" value="TAT_signal_bac_arc"/>
</dbReference>
<dbReference type="NCBIfam" id="TIGR01409">
    <property type="entry name" value="TAT_signal_seq"/>
    <property type="match status" value="1"/>
</dbReference>
<accession>A0A7Z2G705</accession>
<feature type="region of interest" description="Disordered" evidence="1">
    <location>
        <begin position="1"/>
        <end position="23"/>
    </location>
</feature>
<proteinExistence type="predicted"/>
<dbReference type="PROSITE" id="PS51318">
    <property type="entry name" value="TAT"/>
    <property type="match status" value="1"/>
</dbReference>
<dbReference type="KEGG" id="pacp:FAZ97_15370"/>
<evidence type="ECO:0000313" key="3">
    <source>
        <dbReference type="Proteomes" id="UP000434209"/>
    </source>
</evidence>
<organism evidence="2 3">
    <name type="scientific">Paraburkholderia acidiphila</name>
    <dbReference type="NCBI Taxonomy" id="2571747"/>
    <lineage>
        <taxon>Bacteria</taxon>
        <taxon>Pseudomonadati</taxon>
        <taxon>Pseudomonadota</taxon>
        <taxon>Betaproteobacteria</taxon>
        <taxon>Burkholderiales</taxon>
        <taxon>Burkholderiaceae</taxon>
        <taxon>Paraburkholderia</taxon>
    </lineage>
</organism>
<gene>
    <name evidence="2" type="ORF">FAZ97_15370</name>
</gene>
<keyword evidence="3" id="KW-1185">Reference proteome</keyword>